<comment type="catalytic activity">
    <reaction evidence="15">
        <text>a ubiquinone + NADH + 5 H(+)(in) = a ubiquinol + NAD(+) + 4 H(+)(out)</text>
        <dbReference type="Rhea" id="RHEA:29091"/>
        <dbReference type="Rhea" id="RHEA-COMP:9565"/>
        <dbReference type="Rhea" id="RHEA-COMP:9566"/>
        <dbReference type="ChEBI" id="CHEBI:15378"/>
        <dbReference type="ChEBI" id="CHEBI:16389"/>
        <dbReference type="ChEBI" id="CHEBI:17976"/>
        <dbReference type="ChEBI" id="CHEBI:57540"/>
        <dbReference type="ChEBI" id="CHEBI:57945"/>
        <dbReference type="EC" id="7.1.1.2"/>
    </reaction>
</comment>
<evidence type="ECO:0000256" key="3">
    <source>
        <dbReference type="ARBA" id="ARBA00012944"/>
    </source>
</evidence>
<name>A0A343W6I9_9ANNE</name>
<keyword evidence="15" id="KW-0999">Mitochondrion inner membrane</keyword>
<evidence type="ECO:0000256" key="6">
    <source>
        <dbReference type="ARBA" id="ARBA00022660"/>
    </source>
</evidence>
<comment type="subcellular location">
    <subcellularLocation>
        <location evidence="15">Mitochondrion inner membrane</location>
        <topology evidence="15">Multi-pass membrane protein</topology>
    </subcellularLocation>
    <subcellularLocation>
        <location evidence="1">Mitochondrion membrane</location>
        <topology evidence="1">Multi-pass membrane protein</topology>
    </subcellularLocation>
</comment>
<evidence type="ECO:0000256" key="2">
    <source>
        <dbReference type="ARBA" id="ARBA00010519"/>
    </source>
</evidence>
<evidence type="ECO:0000256" key="5">
    <source>
        <dbReference type="ARBA" id="ARBA00022448"/>
    </source>
</evidence>
<dbReference type="EC" id="7.1.1.2" evidence="3 15"/>
<dbReference type="PANTHER" id="PTHR11434:SF0">
    <property type="entry name" value="NADH-UBIQUINONE OXIDOREDUCTASE CHAIN 4L"/>
    <property type="match status" value="1"/>
</dbReference>
<proteinExistence type="inferred from homology"/>
<comment type="function">
    <text evidence="15">Core subunit of the mitochondrial membrane respiratory chain NADH dehydrogenase (Complex I) which catalyzes electron transfer from NADH through the respiratory chain, using ubiquinone as an electron acceptor.</text>
</comment>
<dbReference type="InterPro" id="IPR039428">
    <property type="entry name" value="NUOK/Mnh_C1-like"/>
</dbReference>
<dbReference type="AlphaFoldDB" id="A0A343W6I9"/>
<evidence type="ECO:0000256" key="12">
    <source>
        <dbReference type="ARBA" id="ARBA00023075"/>
    </source>
</evidence>
<evidence type="ECO:0000256" key="15">
    <source>
        <dbReference type="RuleBase" id="RU004419"/>
    </source>
</evidence>
<dbReference type="GO" id="GO:0005743">
    <property type="term" value="C:mitochondrial inner membrane"/>
    <property type="evidence" value="ECO:0007669"/>
    <property type="project" value="UniProtKB-SubCell"/>
</dbReference>
<dbReference type="GO" id="GO:0016651">
    <property type="term" value="F:oxidoreductase activity, acting on NAD(P)H"/>
    <property type="evidence" value="ECO:0007669"/>
    <property type="project" value="InterPro"/>
</dbReference>
<gene>
    <name evidence="16" type="primary">ND4L</name>
</gene>
<dbReference type="Gene3D" id="1.10.287.3510">
    <property type="match status" value="1"/>
</dbReference>
<feature type="transmembrane region" description="Helical" evidence="15">
    <location>
        <begin position="58"/>
        <end position="79"/>
    </location>
</feature>
<keyword evidence="10 15" id="KW-1133">Transmembrane helix</keyword>
<keyword evidence="5 15" id="KW-0813">Transport</keyword>
<evidence type="ECO:0000256" key="13">
    <source>
        <dbReference type="ARBA" id="ARBA00023128"/>
    </source>
</evidence>
<keyword evidence="7 15" id="KW-0812">Transmembrane</keyword>
<dbReference type="PANTHER" id="PTHR11434">
    <property type="entry name" value="NADH-UBIQUINONE OXIDOREDUCTASE SUBUNIT ND4L"/>
    <property type="match status" value="1"/>
</dbReference>
<reference evidence="16" key="1">
    <citation type="journal article" date="2018" name="Mol. Phylogenet. Evol.">
        <title>Phylogeny, evolution and mitochondrial gene order rearrangement in scale worms (Aphroditiformia, Annelida).</title>
        <authorList>
            <person name="Zhang Y."/>
            <person name="Sun J."/>
            <person name="Rouse G.W."/>
            <person name="Wiklund H."/>
            <person name="Pleijel F."/>
            <person name="Watanabe H.K."/>
            <person name="Chen C."/>
            <person name="Qian P.-Y."/>
            <person name="Qiu J.-W."/>
        </authorList>
    </citation>
    <scope>NUCLEOTIDE SEQUENCE</scope>
</reference>
<dbReference type="InterPro" id="IPR001133">
    <property type="entry name" value="NADH_UbQ_OxRdtase_chain4L/K"/>
</dbReference>
<feature type="transmembrane region" description="Helical" evidence="15">
    <location>
        <begin position="27"/>
        <end position="46"/>
    </location>
</feature>
<evidence type="ECO:0000256" key="9">
    <source>
        <dbReference type="ARBA" id="ARBA00022982"/>
    </source>
</evidence>
<keyword evidence="8 15" id="KW-1278">Translocase</keyword>
<evidence type="ECO:0000256" key="14">
    <source>
        <dbReference type="ARBA" id="ARBA00023136"/>
    </source>
</evidence>
<evidence type="ECO:0000256" key="4">
    <source>
        <dbReference type="ARBA" id="ARBA00016612"/>
    </source>
</evidence>
<evidence type="ECO:0000256" key="7">
    <source>
        <dbReference type="ARBA" id="ARBA00022692"/>
    </source>
</evidence>
<keyword evidence="9 15" id="KW-0249">Electron transport</keyword>
<organism evidence="16">
    <name type="scientific">Pisione sp. YZ-2018</name>
    <dbReference type="NCBI Taxonomy" id="2153337"/>
    <lineage>
        <taxon>Eukaryota</taxon>
        <taxon>Metazoa</taxon>
        <taxon>Spiralia</taxon>
        <taxon>Lophotrochozoa</taxon>
        <taxon>Annelida</taxon>
        <taxon>Polychaeta</taxon>
        <taxon>Errantia</taxon>
        <taxon>Phyllodocida</taxon>
        <taxon>Pisionidae</taxon>
        <taxon>Pisione</taxon>
    </lineage>
</organism>
<dbReference type="GO" id="GO:0030964">
    <property type="term" value="C:NADH dehydrogenase complex"/>
    <property type="evidence" value="ECO:0007669"/>
    <property type="project" value="TreeGrafter"/>
</dbReference>
<keyword evidence="6 15" id="KW-0679">Respiratory chain</keyword>
<geneLocation type="mitochondrion" evidence="16"/>
<evidence type="ECO:0000256" key="1">
    <source>
        <dbReference type="ARBA" id="ARBA00004225"/>
    </source>
</evidence>
<dbReference type="GO" id="GO:0008137">
    <property type="term" value="F:NADH dehydrogenase (ubiquinone) activity"/>
    <property type="evidence" value="ECO:0007669"/>
    <property type="project" value="UniProtKB-EC"/>
</dbReference>
<keyword evidence="13 15" id="KW-0496">Mitochondrion</keyword>
<dbReference type="GO" id="GO:0042773">
    <property type="term" value="P:ATP synthesis coupled electron transport"/>
    <property type="evidence" value="ECO:0007669"/>
    <property type="project" value="UniProtKB-UniRule"/>
</dbReference>
<evidence type="ECO:0000313" key="16">
    <source>
        <dbReference type="EMBL" id="AVW86211.1"/>
    </source>
</evidence>
<keyword evidence="12 15" id="KW-0830">Ubiquinone</keyword>
<comment type="similarity">
    <text evidence="2 15">Belongs to the complex I subunit 4L family.</text>
</comment>
<keyword evidence="14 15" id="KW-0472">Membrane</keyword>
<sequence>MSFISSTLASVMPSIAIVSMISQRSHILMALLSLEAMILGITYSVLMFSATLNSSEMFISLIILTFGACEASLGLACLVSMARTFGNDKIASSSLSWC</sequence>
<dbReference type="Pfam" id="PF00420">
    <property type="entry name" value="Oxidored_q2"/>
    <property type="match status" value="1"/>
</dbReference>
<protein>
    <recommendedName>
        <fullName evidence="4 15">NADH-ubiquinone oxidoreductase chain 4L</fullName>
        <ecNumber evidence="3 15">7.1.1.2</ecNumber>
    </recommendedName>
</protein>
<evidence type="ECO:0000256" key="11">
    <source>
        <dbReference type="ARBA" id="ARBA00023027"/>
    </source>
</evidence>
<accession>A0A343W6I9</accession>
<keyword evidence="11 15" id="KW-0520">NAD</keyword>
<evidence type="ECO:0000256" key="10">
    <source>
        <dbReference type="ARBA" id="ARBA00022989"/>
    </source>
</evidence>
<dbReference type="EMBL" id="KY753836">
    <property type="protein sequence ID" value="AVW86211.1"/>
    <property type="molecule type" value="Genomic_DNA"/>
</dbReference>
<evidence type="ECO:0000256" key="8">
    <source>
        <dbReference type="ARBA" id="ARBA00022967"/>
    </source>
</evidence>